<accession>A0A412VQ78</accession>
<name>A0A412VQ78_9BACE</name>
<dbReference type="Proteomes" id="UP000283369">
    <property type="component" value="Unassembled WGS sequence"/>
</dbReference>
<sequence>MDEYCWFLNQLRNKDKKSYFHIPIWYGISRLLIVRKCIRSINYDINKLIYKDIPDSKVKE</sequence>
<organism evidence="1 2">
    <name type="scientific">Bacteroides xylanisolvens</name>
    <dbReference type="NCBI Taxonomy" id="371601"/>
    <lineage>
        <taxon>Bacteria</taxon>
        <taxon>Pseudomonadati</taxon>
        <taxon>Bacteroidota</taxon>
        <taxon>Bacteroidia</taxon>
        <taxon>Bacteroidales</taxon>
        <taxon>Bacteroidaceae</taxon>
        <taxon>Bacteroides</taxon>
    </lineage>
</organism>
<evidence type="ECO:0000313" key="1">
    <source>
        <dbReference type="EMBL" id="RGV11056.1"/>
    </source>
</evidence>
<evidence type="ECO:0000313" key="2">
    <source>
        <dbReference type="Proteomes" id="UP000283369"/>
    </source>
</evidence>
<dbReference type="EMBL" id="QRYV01000044">
    <property type="protein sequence ID" value="RGV11056.1"/>
    <property type="molecule type" value="Genomic_DNA"/>
</dbReference>
<protein>
    <submittedName>
        <fullName evidence="1">Uncharacterized protein</fullName>
    </submittedName>
</protein>
<comment type="caution">
    <text evidence="1">The sequence shown here is derived from an EMBL/GenBank/DDBJ whole genome shotgun (WGS) entry which is preliminary data.</text>
</comment>
<reference evidence="1 2" key="1">
    <citation type="submission" date="2018-08" db="EMBL/GenBank/DDBJ databases">
        <title>A genome reference for cultivated species of the human gut microbiota.</title>
        <authorList>
            <person name="Zou Y."/>
            <person name="Xue W."/>
            <person name="Luo G."/>
        </authorList>
    </citation>
    <scope>NUCLEOTIDE SEQUENCE [LARGE SCALE GENOMIC DNA]</scope>
    <source>
        <strain evidence="1 2">AF14-7</strain>
    </source>
</reference>
<proteinExistence type="predicted"/>
<gene>
    <name evidence="1" type="ORF">DWW25_17375</name>
</gene>
<dbReference type="AlphaFoldDB" id="A0A412VQ78"/>